<keyword evidence="3" id="KW-0238">DNA-binding</keyword>
<feature type="compositionally biased region" description="Basic and acidic residues" evidence="6">
    <location>
        <begin position="249"/>
        <end position="289"/>
    </location>
</feature>
<dbReference type="GO" id="GO:0003677">
    <property type="term" value="F:DNA binding"/>
    <property type="evidence" value="ECO:0007669"/>
    <property type="project" value="UniProtKB-KW"/>
</dbReference>
<evidence type="ECO:0000256" key="6">
    <source>
        <dbReference type="SAM" id="MobiDB-lite"/>
    </source>
</evidence>
<keyword evidence="5" id="KW-0539">Nucleus</keyword>
<comment type="subcellular location">
    <subcellularLocation>
        <location evidence="1">Nucleus</location>
    </subcellularLocation>
</comment>
<feature type="compositionally biased region" description="Basic and acidic residues" evidence="6">
    <location>
        <begin position="192"/>
        <end position="207"/>
    </location>
</feature>
<feature type="domain" description="MBD" evidence="7">
    <location>
        <begin position="28"/>
        <end position="82"/>
    </location>
</feature>
<reference evidence="9" key="1">
    <citation type="submission" date="2025-08" db="UniProtKB">
        <authorList>
            <consortium name="RefSeq"/>
        </authorList>
    </citation>
    <scope>IDENTIFICATION</scope>
    <source>
        <tissue evidence="9">Fruit stalk</tissue>
    </source>
</reference>
<dbReference type="SUPFAM" id="SSF54171">
    <property type="entry name" value="DNA-binding domain"/>
    <property type="match status" value="1"/>
</dbReference>
<dbReference type="RefSeq" id="XP_022731512.1">
    <property type="nucleotide sequence ID" value="XM_022875777.1"/>
</dbReference>
<feature type="region of interest" description="Disordered" evidence="6">
    <location>
        <begin position="63"/>
        <end position="289"/>
    </location>
</feature>
<protein>
    <submittedName>
        <fullName evidence="9">Methyl-CpG-binding domain-containing protein 11-like isoform X1</fullName>
    </submittedName>
</protein>
<organism evidence="8 9">
    <name type="scientific">Durio zibethinus</name>
    <name type="common">Durian</name>
    <dbReference type="NCBI Taxonomy" id="66656"/>
    <lineage>
        <taxon>Eukaryota</taxon>
        <taxon>Viridiplantae</taxon>
        <taxon>Streptophyta</taxon>
        <taxon>Embryophyta</taxon>
        <taxon>Tracheophyta</taxon>
        <taxon>Spermatophyta</taxon>
        <taxon>Magnoliopsida</taxon>
        <taxon>eudicotyledons</taxon>
        <taxon>Gunneridae</taxon>
        <taxon>Pentapetalae</taxon>
        <taxon>rosids</taxon>
        <taxon>malvids</taxon>
        <taxon>Malvales</taxon>
        <taxon>Malvaceae</taxon>
        <taxon>Helicteroideae</taxon>
        <taxon>Durio</taxon>
    </lineage>
</organism>
<dbReference type="InterPro" id="IPR001739">
    <property type="entry name" value="Methyl_CpG_DNA-bd"/>
</dbReference>
<evidence type="ECO:0000256" key="3">
    <source>
        <dbReference type="ARBA" id="ARBA00023125"/>
    </source>
</evidence>
<sequence length="289" mass="31526">MHGCHMVGIIASVLHPAEIEQSRKYPSFMPKKGGTPKKNEIIFTAPTGEEISNRRQLEQYLKAHPGGPAVSEFDWGTGETPRRSARISEKVKAMPTPESEPPKKRGRKSSASKKDNKESETAPERTEEIKDVHVEEGKKSEKDNLEGEAGVVDVKENENENENKTQDADSKTEPTSQEVKHGEDPNTSANIEEGKENAKAVSEKFKGTQDGVEADASGVEADASGVAQKEKEGLEGATSQGKVEQPVAEAEKELGSGQRDKPDIFITEERKHEVDGEGKGEHERSTTES</sequence>
<proteinExistence type="predicted"/>
<dbReference type="AlphaFoldDB" id="A0A6P5XU70"/>
<keyword evidence="8" id="KW-1185">Reference proteome</keyword>
<dbReference type="GeneID" id="111286019"/>
<gene>
    <name evidence="9" type="primary">LOC111286019</name>
</gene>
<evidence type="ECO:0000313" key="9">
    <source>
        <dbReference type="RefSeq" id="XP_022731512.1"/>
    </source>
</evidence>
<evidence type="ECO:0000259" key="7">
    <source>
        <dbReference type="Pfam" id="PF01429"/>
    </source>
</evidence>
<feature type="compositionally biased region" description="Basic and acidic residues" evidence="6">
    <location>
        <begin position="112"/>
        <end position="145"/>
    </location>
</feature>
<evidence type="ECO:0000256" key="1">
    <source>
        <dbReference type="ARBA" id="ARBA00004123"/>
    </source>
</evidence>
<feature type="compositionally biased region" description="Basic and acidic residues" evidence="6">
    <location>
        <begin position="80"/>
        <end position="92"/>
    </location>
</feature>
<keyword evidence="4" id="KW-0804">Transcription</keyword>
<dbReference type="Pfam" id="PF01429">
    <property type="entry name" value="MBD"/>
    <property type="match status" value="1"/>
</dbReference>
<keyword evidence="2" id="KW-0805">Transcription regulation</keyword>
<accession>A0A6P5XU70</accession>
<dbReference type="KEGG" id="dzi:111286019"/>
<name>A0A6P5XU70_DURZI</name>
<dbReference type="Proteomes" id="UP000515121">
    <property type="component" value="Unplaced"/>
</dbReference>
<evidence type="ECO:0000256" key="5">
    <source>
        <dbReference type="ARBA" id="ARBA00023242"/>
    </source>
</evidence>
<dbReference type="InterPro" id="IPR039622">
    <property type="entry name" value="MBD10/11"/>
</dbReference>
<dbReference type="PANTHER" id="PTHR33729:SF6">
    <property type="entry name" value="METHYL-CPG-BINDING DOMAIN-CONTAINING PROTEIN 11"/>
    <property type="match status" value="1"/>
</dbReference>
<evidence type="ECO:0000313" key="8">
    <source>
        <dbReference type="Proteomes" id="UP000515121"/>
    </source>
</evidence>
<evidence type="ECO:0000256" key="2">
    <source>
        <dbReference type="ARBA" id="ARBA00023015"/>
    </source>
</evidence>
<feature type="compositionally biased region" description="Basic and acidic residues" evidence="6">
    <location>
        <begin position="153"/>
        <end position="184"/>
    </location>
</feature>
<evidence type="ECO:0000256" key="4">
    <source>
        <dbReference type="ARBA" id="ARBA00023163"/>
    </source>
</evidence>
<dbReference type="OrthoDB" id="1435582at2759"/>
<dbReference type="InterPro" id="IPR016177">
    <property type="entry name" value="DNA-bd_dom_sf"/>
</dbReference>
<dbReference type="PANTHER" id="PTHR33729">
    <property type="entry name" value="METHYL-CPG BINDING DOMAIN CONTAINING PROTEIN, EXPRESSED"/>
    <property type="match status" value="1"/>
</dbReference>
<dbReference type="GO" id="GO:0005634">
    <property type="term" value="C:nucleus"/>
    <property type="evidence" value="ECO:0007669"/>
    <property type="project" value="UniProtKB-SubCell"/>
</dbReference>